<dbReference type="Gene3D" id="3.40.50.11540">
    <property type="entry name" value="NADH-ubiquinone oxidoreductase 51kDa subunit"/>
    <property type="match status" value="1"/>
</dbReference>
<dbReference type="PROSITE" id="PS00198">
    <property type="entry name" value="4FE4S_FER_1"/>
    <property type="match status" value="2"/>
</dbReference>
<comment type="caution">
    <text evidence="7">The sequence shown here is derived from an EMBL/GenBank/DDBJ whole genome shotgun (WGS) entry which is preliminary data.</text>
</comment>
<sequence>MRNDCLPEEVIYGKTGFKIKVPLASCTIAAGANEVLEGIAAAVELMGLTVEVTPVGCMGLDFIDPWIEITKRGYPSTIYANVTPDIVEQIIREYLDGDYSSAYAFRFKGISGKNVPLLDELDVWKNQVRWISGKCGIINPESIEEYLMVGGYKGLKNCLRMTQEETIEELKKSNLRGRGGAGFPTWIKWNICKEQQGDIKYVIANCDEGDPGAFMNRLLAESDPHRILEGLIIAGHTIGAHKGFIFVRAEKPLAAKRLMKAAEAAREKGFLGGNILGSGYCFDIEVFLSAGAFVCGEETAMIAAIQGERANPIQRPPFPAVKGLWEMPTIINNVETLAHVATIMAEGWEKFAELGIEKSKGTKMYCVTGAVKRTGAYEVPIGTPIKTLLYDLAGGPPKDMTIKAVQLGGPSGGCVPSHMFDLPMDYDSLQSAGAIMGSGGMVVLDNTNCMVDMARFFVSFTAAESCGKCSVGRIGTRLMHETLKRIANGQGTSDDIELLKETSEVMQKACLCALGRTASNPILSTLRYFEKEYLDHIKYKKCEALVCKPLLTYCIDPEKCKGCLVCVKSCPVKAISGEKGSTPIIDQIECVKCGTCSDACPFDAIVKVPGRICKQFLKVEEGLCQ</sequence>
<dbReference type="SUPFAM" id="SSF142984">
    <property type="entry name" value="Nqo1 middle domain-like"/>
    <property type="match status" value="1"/>
</dbReference>
<keyword evidence="4" id="KW-0408">Iron</keyword>
<feature type="domain" description="4Fe-4S ferredoxin-type" evidence="6">
    <location>
        <begin position="551"/>
        <end position="580"/>
    </location>
</feature>
<dbReference type="SUPFAM" id="SSF140490">
    <property type="entry name" value="Nqo1C-terminal domain-like"/>
    <property type="match status" value="1"/>
</dbReference>
<dbReference type="SUPFAM" id="SSF54862">
    <property type="entry name" value="4Fe-4S ferredoxins"/>
    <property type="match status" value="1"/>
</dbReference>
<evidence type="ECO:0000256" key="2">
    <source>
        <dbReference type="ARBA" id="ARBA00022485"/>
    </source>
</evidence>
<evidence type="ECO:0000259" key="6">
    <source>
        <dbReference type="PROSITE" id="PS51379"/>
    </source>
</evidence>
<evidence type="ECO:0000256" key="1">
    <source>
        <dbReference type="ARBA" id="ARBA00007523"/>
    </source>
</evidence>
<feature type="domain" description="4Fe-4S ferredoxin-type" evidence="6">
    <location>
        <begin position="581"/>
        <end position="610"/>
    </location>
</feature>
<dbReference type="FunFam" id="1.20.1440.230:FF:000001">
    <property type="entry name" value="Mitochondrial NADH dehydrogenase flavoprotein 1"/>
    <property type="match status" value="1"/>
</dbReference>
<keyword evidence="5" id="KW-0411">Iron-sulfur</keyword>
<dbReference type="InterPro" id="IPR017896">
    <property type="entry name" value="4Fe4S_Fe-S-bd"/>
</dbReference>
<dbReference type="PANTHER" id="PTHR43578">
    <property type="entry name" value="NADH-QUINONE OXIDOREDUCTASE SUBUNIT F"/>
    <property type="match status" value="1"/>
</dbReference>
<dbReference type="Pfam" id="PF10531">
    <property type="entry name" value="SLBB"/>
    <property type="match status" value="1"/>
</dbReference>
<dbReference type="InterPro" id="IPR036249">
    <property type="entry name" value="Thioredoxin-like_sf"/>
</dbReference>
<dbReference type="InterPro" id="IPR037207">
    <property type="entry name" value="Nuop51_4Fe4S-bd_sf"/>
</dbReference>
<reference evidence="7 8" key="1">
    <citation type="submission" date="2015-06" db="EMBL/GenBank/DDBJ databases">
        <title>New insights into the roles of widespread benthic archaea in carbon and nitrogen cycling.</title>
        <authorList>
            <person name="Lazar C.S."/>
            <person name="Baker B.J."/>
            <person name="Seitz K.W."/>
            <person name="Hyde A.S."/>
            <person name="Dick G.J."/>
            <person name="Hinrichs K.-U."/>
            <person name="Teske A.P."/>
        </authorList>
    </citation>
    <scope>NUCLEOTIDE SEQUENCE [LARGE SCALE GENOMIC DNA]</scope>
    <source>
        <strain evidence="7">SG8-32-1</strain>
    </source>
</reference>
<evidence type="ECO:0000313" key="8">
    <source>
        <dbReference type="Proteomes" id="UP000037237"/>
    </source>
</evidence>
<dbReference type="InterPro" id="IPR017900">
    <property type="entry name" value="4Fe4S_Fe_S_CS"/>
</dbReference>
<organism evidence="7 8">
    <name type="scientific">miscellaneous Crenarchaeota group-1 archaeon SG8-32-1</name>
    <dbReference type="NCBI Taxonomy" id="1685124"/>
    <lineage>
        <taxon>Archaea</taxon>
        <taxon>Candidatus Bathyarchaeota</taxon>
        <taxon>MCG-1</taxon>
    </lineage>
</organism>
<keyword evidence="3" id="KW-0479">Metal-binding</keyword>
<dbReference type="AlphaFoldDB" id="A0A0M0BTK8"/>
<evidence type="ECO:0000256" key="4">
    <source>
        <dbReference type="ARBA" id="ARBA00023004"/>
    </source>
</evidence>
<dbReference type="PROSITE" id="PS51379">
    <property type="entry name" value="4FE4S_FER_2"/>
    <property type="match status" value="2"/>
</dbReference>
<dbReference type="InterPro" id="IPR019575">
    <property type="entry name" value="Nuop51_4Fe4S-bd"/>
</dbReference>
<dbReference type="FunFam" id="3.40.50.11540:FF:000001">
    <property type="entry name" value="NADH dehydrogenase [ubiquinone] flavoprotein 1, mitochondrial"/>
    <property type="match status" value="1"/>
</dbReference>
<dbReference type="Pfam" id="PF13187">
    <property type="entry name" value="Fer4_9"/>
    <property type="match status" value="1"/>
</dbReference>
<dbReference type="Gene3D" id="6.10.250.1450">
    <property type="match status" value="1"/>
</dbReference>
<dbReference type="InterPro" id="IPR037225">
    <property type="entry name" value="Nuo51_FMN-bd_sf"/>
</dbReference>
<dbReference type="Pfam" id="PF01512">
    <property type="entry name" value="Complex1_51K"/>
    <property type="match status" value="1"/>
</dbReference>
<comment type="similarity">
    <text evidence="1">Belongs to the complex I 51 kDa subunit family.</text>
</comment>
<evidence type="ECO:0000256" key="3">
    <source>
        <dbReference type="ARBA" id="ARBA00022723"/>
    </source>
</evidence>
<dbReference type="Gene3D" id="1.20.1440.230">
    <property type="entry name" value="NADH-ubiquinone oxidoreductase 51kDa subunit, iron-sulphur binding domain"/>
    <property type="match status" value="1"/>
</dbReference>
<dbReference type="SUPFAM" id="SSF142019">
    <property type="entry name" value="Nqo1 FMN-binding domain-like"/>
    <property type="match status" value="1"/>
</dbReference>
<proteinExistence type="inferred from homology"/>
<dbReference type="Pfam" id="PF10589">
    <property type="entry name" value="NADH_4Fe-4S"/>
    <property type="match status" value="1"/>
</dbReference>
<dbReference type="GO" id="GO:0016491">
    <property type="term" value="F:oxidoreductase activity"/>
    <property type="evidence" value="ECO:0007669"/>
    <property type="project" value="UniProtKB-ARBA"/>
</dbReference>
<protein>
    <recommendedName>
        <fullName evidence="6">4Fe-4S ferredoxin-type domain-containing protein</fullName>
    </recommendedName>
</protein>
<dbReference type="EMBL" id="LFWU01000093">
    <property type="protein sequence ID" value="KON31695.1"/>
    <property type="molecule type" value="Genomic_DNA"/>
</dbReference>
<dbReference type="SMART" id="SM00928">
    <property type="entry name" value="NADH_4Fe-4S"/>
    <property type="match status" value="1"/>
</dbReference>
<accession>A0A0M0BTK8</accession>
<dbReference type="Proteomes" id="UP000037237">
    <property type="component" value="Unassembled WGS sequence"/>
</dbReference>
<dbReference type="Gene3D" id="3.10.20.600">
    <property type="match status" value="1"/>
</dbReference>
<keyword evidence="2" id="KW-0004">4Fe-4S</keyword>
<dbReference type="CDD" id="cd02980">
    <property type="entry name" value="TRX_Fd_family"/>
    <property type="match status" value="1"/>
</dbReference>
<evidence type="ECO:0000256" key="5">
    <source>
        <dbReference type="ARBA" id="ARBA00023014"/>
    </source>
</evidence>
<dbReference type="SUPFAM" id="SSF52833">
    <property type="entry name" value="Thioredoxin-like"/>
    <property type="match status" value="1"/>
</dbReference>
<name>A0A0M0BTK8_9ARCH</name>
<gene>
    <name evidence="7" type="ORF">AC477_03975</name>
</gene>
<dbReference type="PANTHER" id="PTHR43578:SF3">
    <property type="entry name" value="NADH-QUINONE OXIDOREDUCTASE SUBUNIT F"/>
    <property type="match status" value="1"/>
</dbReference>
<dbReference type="Gene3D" id="3.30.70.20">
    <property type="match status" value="1"/>
</dbReference>
<dbReference type="GO" id="GO:0051539">
    <property type="term" value="F:4 iron, 4 sulfur cluster binding"/>
    <property type="evidence" value="ECO:0007669"/>
    <property type="project" value="UniProtKB-KW"/>
</dbReference>
<dbReference type="PATRIC" id="fig|1685124.3.peg.776"/>
<evidence type="ECO:0000313" key="7">
    <source>
        <dbReference type="EMBL" id="KON31695.1"/>
    </source>
</evidence>
<dbReference type="InterPro" id="IPR011538">
    <property type="entry name" value="Nuo51_FMN-bd"/>
</dbReference>
<dbReference type="InterPro" id="IPR019554">
    <property type="entry name" value="Soluble_ligand-bd"/>
</dbReference>
<dbReference type="Gene3D" id="3.40.30.10">
    <property type="entry name" value="Glutaredoxin"/>
    <property type="match status" value="1"/>
</dbReference>
<dbReference type="GO" id="GO:0046872">
    <property type="term" value="F:metal ion binding"/>
    <property type="evidence" value="ECO:0007669"/>
    <property type="project" value="UniProtKB-KW"/>
</dbReference>